<proteinExistence type="predicted"/>
<evidence type="ECO:0000256" key="1">
    <source>
        <dbReference type="SAM" id="MobiDB-lite"/>
    </source>
</evidence>
<evidence type="ECO:0000313" key="2">
    <source>
        <dbReference type="EMBL" id="OOH72833.1"/>
    </source>
</evidence>
<dbReference type="EMBL" id="MPOJ01000010">
    <property type="protein sequence ID" value="OOH72833.1"/>
    <property type="molecule type" value="Genomic_DNA"/>
</dbReference>
<accession>A0A1V3SVE4</accession>
<evidence type="ECO:0000313" key="3">
    <source>
        <dbReference type="Proteomes" id="UP000188586"/>
    </source>
</evidence>
<gene>
    <name evidence="2" type="ORF">BOX24_05445</name>
</gene>
<reference evidence="2 3" key="1">
    <citation type="submission" date="2016-11" db="EMBL/GenBank/DDBJ databases">
        <title>Comparative genomics of co-occurring bacteria in distinct bioleaching systems unravels niche-specific adaptation.</title>
        <authorList>
            <person name="Zhang X."/>
            <person name="Liu X."/>
            <person name="Yin H."/>
        </authorList>
    </citation>
    <scope>NUCLEOTIDE SEQUENCE [LARGE SCALE GENOMIC DNA]</scope>
    <source>
        <strain evidence="2 3">DX</strain>
    </source>
</reference>
<organism evidence="2 3">
    <name type="scientific">Leptospirillum ferriphilum</name>
    <dbReference type="NCBI Taxonomy" id="178606"/>
    <lineage>
        <taxon>Bacteria</taxon>
        <taxon>Pseudomonadati</taxon>
        <taxon>Nitrospirota</taxon>
        <taxon>Nitrospiria</taxon>
        <taxon>Nitrospirales</taxon>
        <taxon>Nitrospiraceae</taxon>
        <taxon>Leptospirillum</taxon>
    </lineage>
</organism>
<feature type="region of interest" description="Disordered" evidence="1">
    <location>
        <begin position="1"/>
        <end position="26"/>
    </location>
</feature>
<comment type="caution">
    <text evidence="2">The sequence shown here is derived from an EMBL/GenBank/DDBJ whole genome shotgun (WGS) entry which is preliminary data.</text>
</comment>
<sequence>MLLHSKGGFSPTKPTLSENKTEQGTQIQIKARTQHEARNMLLGLKRKYPNIDPEELLKTAQKKFPLCKEYDPLSDPTWRRGFFSINNKNGSGICS</sequence>
<feature type="compositionally biased region" description="Polar residues" evidence="1">
    <location>
        <begin position="12"/>
        <end position="26"/>
    </location>
</feature>
<dbReference type="AlphaFoldDB" id="A0A1V3SVE4"/>
<dbReference type="Proteomes" id="UP000188586">
    <property type="component" value="Unassembled WGS sequence"/>
</dbReference>
<protein>
    <submittedName>
        <fullName evidence="2">Uncharacterized protein</fullName>
    </submittedName>
</protein>
<name>A0A1V3SVE4_9BACT</name>